<dbReference type="RefSeq" id="WP_072572786.1">
    <property type="nucleotide sequence ID" value="NZ_CP018191.1"/>
</dbReference>
<dbReference type="InterPro" id="IPR049304">
    <property type="entry name" value="Gly_rich_dom"/>
</dbReference>
<evidence type="ECO:0000313" key="2">
    <source>
        <dbReference type="EMBL" id="APH54839.1"/>
    </source>
</evidence>
<protein>
    <submittedName>
        <fullName evidence="2">Exported protein</fullName>
    </submittedName>
</protein>
<gene>
    <name evidence="2" type="ORF">GbCGDNIH9_1552</name>
</gene>
<sequence length="414" mass="41416">MSFFNRFSSLWASKGTVSPPSDTQSDQGFSYLGQIPPSVELFNGMFQERDWKIKWLYQQISSVIGLDGSQPSETETGKAGGVLKNWFLPIRNPTILGTTTMLGSLELGSQSVSSVAYIDFHTDGTNTDYNARIIALGGSPGQIGSAGISFYCSDVFVPTIQSNVDNGNRAATTAFVQSRVSSAISSAVSSANTYTDGKQPGGLTRELVLGATTTWSVPSGVTRIKARVWGGGGGSGGTGQTNDAARGGGGGGYVECYFSVVPGDSLSIVVGGGGSGGAPGNYGVTGGDSAISKNGTTFIYVHGGGGGQGGSGSGIMVGGGAGGDVPVAPSGSLSRTGDSSGIAILMGQSGSTYLLVCSAGGGVFWGGWTQRIAYAGTQSVAGPSGVYPGGGAGGSAHSQQYGSPGAAGLVILEY</sequence>
<reference evidence="3" key="1">
    <citation type="submission" date="2016-11" db="EMBL/GenBank/DDBJ databases">
        <title>Comparative genomic and phenotypic analysis of Granulibacter bethesdensis clinical isolates from patients with chronic granulomatous disease.</title>
        <authorList>
            <person name="Zarember K.A."/>
            <person name="Porcella S.F."/>
            <person name="Chu J."/>
            <person name="Ding L."/>
            <person name="Dahlstrom E."/>
            <person name="Barbian K."/>
            <person name="Martens C."/>
            <person name="Sykora L."/>
            <person name="Kramer S."/>
            <person name="Pettinato A.M."/>
            <person name="Hong H."/>
            <person name="Wald G."/>
            <person name="Berg L.J."/>
            <person name="Rogge L.S."/>
            <person name="Greenberg D.E."/>
            <person name="Falcone E.L."/>
            <person name="Neves J.F."/>
            <person name="Simoes M.J."/>
            <person name="Casal M."/>
            <person name="Rodriguez-Lopez F.C."/>
            <person name="Zelazny A."/>
            <person name="Gallin J.I."/>
            <person name="Holland S.M."/>
        </authorList>
    </citation>
    <scope>NUCLEOTIDE SEQUENCE [LARGE SCALE GENOMIC DNA]</scope>
    <source>
        <strain evidence="3">NIH9.1</strain>
    </source>
</reference>
<dbReference type="AlphaFoldDB" id="A0AAC9KAV3"/>
<dbReference type="EMBL" id="CP018191">
    <property type="protein sequence ID" value="APH54839.1"/>
    <property type="molecule type" value="Genomic_DNA"/>
</dbReference>
<evidence type="ECO:0000313" key="3">
    <source>
        <dbReference type="Proteomes" id="UP000182373"/>
    </source>
</evidence>
<feature type="domain" description="Glycine-rich" evidence="1">
    <location>
        <begin position="212"/>
        <end position="414"/>
    </location>
</feature>
<evidence type="ECO:0000259" key="1">
    <source>
        <dbReference type="Pfam" id="PF21722"/>
    </source>
</evidence>
<organism evidence="2 3">
    <name type="scientific">Granulibacter bethesdensis</name>
    <dbReference type="NCBI Taxonomy" id="364410"/>
    <lineage>
        <taxon>Bacteria</taxon>
        <taxon>Pseudomonadati</taxon>
        <taxon>Pseudomonadota</taxon>
        <taxon>Alphaproteobacteria</taxon>
        <taxon>Acetobacterales</taxon>
        <taxon>Acetobacteraceae</taxon>
        <taxon>Granulibacter</taxon>
    </lineage>
</organism>
<name>A0AAC9KAV3_9PROT</name>
<dbReference type="Proteomes" id="UP000182373">
    <property type="component" value="Chromosome"/>
</dbReference>
<proteinExistence type="predicted"/>
<accession>A0AAC9KAV3</accession>
<dbReference type="Pfam" id="PF21722">
    <property type="entry name" value="Gly_rich_2"/>
    <property type="match status" value="1"/>
</dbReference>